<protein>
    <submittedName>
        <fullName evidence="1">Uncharacterized protein</fullName>
    </submittedName>
</protein>
<dbReference type="Proteomes" id="UP000033944">
    <property type="component" value="Unassembled WGS sequence"/>
</dbReference>
<evidence type="ECO:0000313" key="2">
    <source>
        <dbReference type="Proteomes" id="UP000033944"/>
    </source>
</evidence>
<accession>A0A0G0PC13</accession>
<name>A0A0G0PC13_9BACT</name>
<organism evidence="1 2">
    <name type="scientific">Candidatus Woesebacteria bacterium GW2011_GWB1_38_8b</name>
    <dbReference type="NCBI Taxonomy" id="1618571"/>
    <lineage>
        <taxon>Bacteria</taxon>
        <taxon>Candidatus Woeseibacteriota</taxon>
    </lineage>
</organism>
<comment type="caution">
    <text evidence="1">The sequence shown here is derived from an EMBL/GenBank/DDBJ whole genome shotgun (WGS) entry which is preliminary data.</text>
</comment>
<proteinExistence type="predicted"/>
<sequence>MVQDFLNIARGMPGLVFTQEELAQIKIEARRDYEAQFIQPTKANKSQG</sequence>
<gene>
    <name evidence="1" type="ORF">UT10_C0016G0020</name>
</gene>
<dbReference type="AlphaFoldDB" id="A0A0G0PC13"/>
<evidence type="ECO:0000313" key="1">
    <source>
        <dbReference type="EMBL" id="KKQ86826.1"/>
    </source>
</evidence>
<dbReference type="EMBL" id="LBVN01000016">
    <property type="protein sequence ID" value="KKQ86826.1"/>
    <property type="molecule type" value="Genomic_DNA"/>
</dbReference>
<reference evidence="1 2" key="1">
    <citation type="journal article" date="2015" name="Nature">
        <title>rRNA introns, odd ribosomes, and small enigmatic genomes across a large radiation of phyla.</title>
        <authorList>
            <person name="Brown C.T."/>
            <person name="Hug L.A."/>
            <person name="Thomas B.C."/>
            <person name="Sharon I."/>
            <person name="Castelle C.J."/>
            <person name="Singh A."/>
            <person name="Wilkins M.J."/>
            <person name="Williams K.H."/>
            <person name="Banfield J.F."/>
        </authorList>
    </citation>
    <scope>NUCLEOTIDE SEQUENCE [LARGE SCALE GENOMIC DNA]</scope>
</reference>